<evidence type="ECO:0000313" key="2">
    <source>
        <dbReference type="EMBL" id="GIO32583.1"/>
    </source>
</evidence>
<dbReference type="RefSeq" id="WP_160039472.1">
    <property type="nucleotide sequence ID" value="NZ_BORQ01000004.1"/>
</dbReference>
<proteinExistence type="predicted"/>
<evidence type="ECO:0008006" key="4">
    <source>
        <dbReference type="Google" id="ProtNLM"/>
    </source>
</evidence>
<feature type="signal peptide" evidence="1">
    <location>
        <begin position="1"/>
        <end position="28"/>
    </location>
</feature>
<dbReference type="Proteomes" id="UP000679779">
    <property type="component" value="Unassembled WGS sequence"/>
</dbReference>
<dbReference type="AlphaFoldDB" id="A0A919XLW2"/>
<evidence type="ECO:0000313" key="3">
    <source>
        <dbReference type="Proteomes" id="UP000679779"/>
    </source>
</evidence>
<reference evidence="2" key="1">
    <citation type="submission" date="2021-03" db="EMBL/GenBank/DDBJ databases">
        <title>Antimicrobial resistance genes in bacteria isolated from Japanese honey, and their potential for conferring macrolide and lincosamide resistance in the American foulbrood pathogen Paenibacillus larvae.</title>
        <authorList>
            <person name="Okamoto M."/>
            <person name="Kumagai M."/>
            <person name="Kanamori H."/>
            <person name="Takamatsu D."/>
        </authorList>
    </citation>
    <scope>NUCLEOTIDE SEQUENCE</scope>
    <source>
        <strain evidence="2">J2TS6</strain>
    </source>
</reference>
<comment type="caution">
    <text evidence="2">The sequence shown here is derived from an EMBL/GenBank/DDBJ whole genome shotgun (WGS) entry which is preliminary data.</text>
</comment>
<dbReference type="EMBL" id="BORQ01000004">
    <property type="protein sequence ID" value="GIO32583.1"/>
    <property type="molecule type" value="Genomic_DNA"/>
</dbReference>
<keyword evidence="1" id="KW-0732">Signal</keyword>
<name>A0A919XLW2_9BACL</name>
<gene>
    <name evidence="2" type="ORF">J2TS6_37240</name>
</gene>
<feature type="chain" id="PRO_5037181701" description="DUF1002 domain-containing protein" evidence="1">
    <location>
        <begin position="29"/>
        <end position="252"/>
    </location>
</feature>
<protein>
    <recommendedName>
        <fullName evidence="4">DUF1002 domain-containing protein</fullName>
    </recommendedName>
</protein>
<keyword evidence="3" id="KW-1185">Reference proteome</keyword>
<evidence type="ECO:0000256" key="1">
    <source>
        <dbReference type="SAM" id="SignalP"/>
    </source>
</evidence>
<organism evidence="2 3">
    <name type="scientific">Paenibacillus albilobatus</name>
    <dbReference type="NCBI Taxonomy" id="2716884"/>
    <lineage>
        <taxon>Bacteria</taxon>
        <taxon>Bacillati</taxon>
        <taxon>Bacillota</taxon>
        <taxon>Bacilli</taxon>
        <taxon>Bacillales</taxon>
        <taxon>Paenibacillaceae</taxon>
        <taxon>Paenibacillus</taxon>
    </lineage>
</organism>
<accession>A0A919XLW2</accession>
<sequence>MKMQNILKKTTMSAVMLSAVAAPAITHADSAPKTETPAIKVQAAAVTLDGGVQSQKIAISKMTDPLELAKQYAPETVEDWKKTLEQLQQALVPADIQAIKIEKLSAADESGETAGEFEPGKPVIKAIEVFKKEGAGEKPASLQAAVPMEKLTIAIKEVEGGNVAFGAVIPTVKLNESSVDPKAVSKENAEFGTLAVTMVAAEAKEAAPAFPKAWDALAKAEESKDADAIRAALADLLKQFKQAIAEQEAAAK</sequence>